<evidence type="ECO:0008006" key="4">
    <source>
        <dbReference type="Google" id="ProtNLM"/>
    </source>
</evidence>
<evidence type="ECO:0000256" key="1">
    <source>
        <dbReference type="SAM" id="SignalP"/>
    </source>
</evidence>
<dbReference type="STRING" id="245187.SAMN04488003_10569"/>
<protein>
    <recommendedName>
        <fullName evidence="4">Lipoprotein</fullName>
    </recommendedName>
</protein>
<dbReference type="EMBL" id="FOCI01000005">
    <property type="protein sequence ID" value="SEM82964.1"/>
    <property type="molecule type" value="Genomic_DNA"/>
</dbReference>
<evidence type="ECO:0000313" key="3">
    <source>
        <dbReference type="Proteomes" id="UP000199585"/>
    </source>
</evidence>
<dbReference type="PROSITE" id="PS51257">
    <property type="entry name" value="PROKAR_LIPOPROTEIN"/>
    <property type="match status" value="1"/>
</dbReference>
<proteinExistence type="predicted"/>
<reference evidence="2 3" key="1">
    <citation type="submission" date="2016-10" db="EMBL/GenBank/DDBJ databases">
        <authorList>
            <person name="de Groot N.N."/>
        </authorList>
    </citation>
    <scope>NUCLEOTIDE SEQUENCE [LARGE SCALE GENOMIC DNA]</scope>
    <source>
        <strain evidence="2 3">DSM 16213</strain>
    </source>
</reference>
<sequence>MSVLRASLCSLLVLAGCTAAQDDGPVTPEYLGVKTALLDGDLVNFMVRLRGSDTPEAVEKYAECAAAQYALIRGYSFARLVRTNVSNQAGTWAADAVYTISPDLPRGLATIDAVVTVADCGTSGIPTV</sequence>
<dbReference type="AlphaFoldDB" id="A0A1H8BLE4"/>
<name>A0A1H8BLE4_9RHOB</name>
<feature type="signal peptide" evidence="1">
    <location>
        <begin position="1"/>
        <end position="19"/>
    </location>
</feature>
<organism evidence="2 3">
    <name type="scientific">Loktanella fryxellensis</name>
    <dbReference type="NCBI Taxonomy" id="245187"/>
    <lineage>
        <taxon>Bacteria</taxon>
        <taxon>Pseudomonadati</taxon>
        <taxon>Pseudomonadota</taxon>
        <taxon>Alphaproteobacteria</taxon>
        <taxon>Rhodobacterales</taxon>
        <taxon>Roseobacteraceae</taxon>
        <taxon>Loktanella</taxon>
    </lineage>
</organism>
<accession>A0A1H8BLE4</accession>
<dbReference type="RefSeq" id="WP_425434005.1">
    <property type="nucleotide sequence ID" value="NZ_FOCI01000005.1"/>
</dbReference>
<dbReference type="Proteomes" id="UP000199585">
    <property type="component" value="Unassembled WGS sequence"/>
</dbReference>
<feature type="chain" id="PRO_5011599586" description="Lipoprotein" evidence="1">
    <location>
        <begin position="20"/>
        <end position="128"/>
    </location>
</feature>
<keyword evidence="3" id="KW-1185">Reference proteome</keyword>
<keyword evidence="1" id="KW-0732">Signal</keyword>
<evidence type="ECO:0000313" key="2">
    <source>
        <dbReference type="EMBL" id="SEM82964.1"/>
    </source>
</evidence>
<gene>
    <name evidence="2" type="ORF">SAMN04488003_10569</name>
</gene>